<sequence>MPAPSDPSCLERLVDTLFNPAAEQVPKVDAALAGIVGCLAPFAGSASK</sequence>
<evidence type="ECO:0000313" key="3">
    <source>
        <dbReference type="EMBL" id="CAB5062163.1"/>
    </source>
</evidence>
<gene>
    <name evidence="1" type="ORF">UFOPK2602_02369</name>
    <name evidence="2" type="ORF">UFOPK2806_01191</name>
    <name evidence="3" type="ORF">UFOPK4306_01128</name>
</gene>
<proteinExistence type="predicted"/>
<evidence type="ECO:0000313" key="2">
    <source>
        <dbReference type="EMBL" id="CAB4754008.1"/>
    </source>
</evidence>
<organism evidence="1">
    <name type="scientific">freshwater metagenome</name>
    <dbReference type="NCBI Taxonomy" id="449393"/>
    <lineage>
        <taxon>unclassified sequences</taxon>
        <taxon>metagenomes</taxon>
        <taxon>ecological metagenomes</taxon>
    </lineage>
</organism>
<dbReference type="EMBL" id="CAEZXX010000247">
    <property type="protein sequence ID" value="CAB4731629.1"/>
    <property type="molecule type" value="Genomic_DNA"/>
</dbReference>
<protein>
    <submittedName>
        <fullName evidence="1">Unannotated protein</fullName>
    </submittedName>
</protein>
<name>A0A6J6SB61_9ZZZZ</name>
<reference evidence="1" key="1">
    <citation type="submission" date="2020-05" db="EMBL/GenBank/DDBJ databases">
        <authorList>
            <person name="Chiriac C."/>
            <person name="Salcher M."/>
            <person name="Ghai R."/>
            <person name="Kavagutti S V."/>
        </authorList>
    </citation>
    <scope>NUCLEOTIDE SEQUENCE</scope>
</reference>
<dbReference type="AlphaFoldDB" id="A0A6J6SB61"/>
<dbReference type="EMBL" id="CAEZYY010000013">
    <property type="protein sequence ID" value="CAB4754008.1"/>
    <property type="molecule type" value="Genomic_DNA"/>
</dbReference>
<evidence type="ECO:0000313" key="1">
    <source>
        <dbReference type="EMBL" id="CAB4731629.1"/>
    </source>
</evidence>
<dbReference type="EMBL" id="CAFBQP010000037">
    <property type="protein sequence ID" value="CAB5062163.1"/>
    <property type="molecule type" value="Genomic_DNA"/>
</dbReference>
<accession>A0A6J6SB61</accession>